<dbReference type="PANTHER" id="PTHR37299">
    <property type="entry name" value="TRANSCRIPTIONAL REGULATOR-RELATED"/>
    <property type="match status" value="1"/>
</dbReference>
<dbReference type="GO" id="GO:0003677">
    <property type="term" value="F:DNA binding"/>
    <property type="evidence" value="ECO:0007669"/>
    <property type="project" value="InterPro"/>
</dbReference>
<organism evidence="4 5">
    <name type="scientific">Scopulibacillus darangshiensis</name>
    <dbReference type="NCBI Taxonomy" id="442528"/>
    <lineage>
        <taxon>Bacteria</taxon>
        <taxon>Bacillati</taxon>
        <taxon>Bacillota</taxon>
        <taxon>Bacilli</taxon>
        <taxon>Bacillales</taxon>
        <taxon>Sporolactobacillaceae</taxon>
        <taxon>Scopulibacillus</taxon>
    </lineage>
</organism>
<sequence>MKAYVVEDELYARNELIFILRQTGQVDVIGETDDIHKAIWDIPKMKPDVVFLDIHFTRGNGVELAKQLQAFKEPPLLVFVTAYDEYAAEAFDLEAVDYIVKPFSDERIIKSVDRLLSQMKVRTMNEEPPLPGTKDPGKLVVKDSERIIIIDTKEIVYVGTENRQVFVKTLKRKYPTETPLYELEKRLGSAFHRVHRGYIVNLDLVVEIEPWFNGACTLGCRDGSRVPVSRSYIREVKQLLGF</sequence>
<dbReference type="SMART" id="SM00448">
    <property type="entry name" value="REC"/>
    <property type="match status" value="1"/>
</dbReference>
<dbReference type="InterPro" id="IPR046947">
    <property type="entry name" value="LytR-like"/>
</dbReference>
<dbReference type="Proteomes" id="UP000295416">
    <property type="component" value="Unassembled WGS sequence"/>
</dbReference>
<dbReference type="RefSeq" id="WP_132747727.1">
    <property type="nucleotide sequence ID" value="NZ_SLXK01000041.1"/>
</dbReference>
<accession>A0A4R2NJC9</accession>
<dbReference type="Gene3D" id="3.40.50.2300">
    <property type="match status" value="1"/>
</dbReference>
<dbReference type="PROSITE" id="PS50110">
    <property type="entry name" value="RESPONSE_REGULATORY"/>
    <property type="match status" value="1"/>
</dbReference>
<dbReference type="PANTHER" id="PTHR37299:SF1">
    <property type="entry name" value="STAGE 0 SPORULATION PROTEIN A HOMOLOG"/>
    <property type="match status" value="1"/>
</dbReference>
<dbReference type="InterPro" id="IPR001789">
    <property type="entry name" value="Sig_transdc_resp-reg_receiver"/>
</dbReference>
<dbReference type="SUPFAM" id="SSF52172">
    <property type="entry name" value="CheY-like"/>
    <property type="match status" value="1"/>
</dbReference>
<feature type="modified residue" description="4-aspartylphosphate" evidence="1">
    <location>
        <position position="53"/>
    </location>
</feature>
<dbReference type="Gene3D" id="2.40.50.40">
    <property type="match status" value="1"/>
</dbReference>
<protein>
    <submittedName>
        <fullName evidence="4">LytTR family two component transcriptional regulator</fullName>
    </submittedName>
</protein>
<feature type="domain" description="Response regulatory" evidence="2">
    <location>
        <begin position="2"/>
        <end position="116"/>
    </location>
</feature>
<name>A0A4R2NJC9_9BACL</name>
<dbReference type="PROSITE" id="PS50930">
    <property type="entry name" value="HTH_LYTTR"/>
    <property type="match status" value="1"/>
</dbReference>
<dbReference type="InterPro" id="IPR011006">
    <property type="entry name" value="CheY-like_superfamily"/>
</dbReference>
<dbReference type="SMART" id="SM00850">
    <property type="entry name" value="LytTR"/>
    <property type="match status" value="1"/>
</dbReference>
<evidence type="ECO:0000313" key="5">
    <source>
        <dbReference type="Proteomes" id="UP000295416"/>
    </source>
</evidence>
<dbReference type="Pfam" id="PF04397">
    <property type="entry name" value="LytTR"/>
    <property type="match status" value="1"/>
</dbReference>
<comment type="caution">
    <text evidence="4">The sequence shown here is derived from an EMBL/GenBank/DDBJ whole genome shotgun (WGS) entry which is preliminary data.</text>
</comment>
<dbReference type="OrthoDB" id="9809318at2"/>
<evidence type="ECO:0000259" key="2">
    <source>
        <dbReference type="PROSITE" id="PS50110"/>
    </source>
</evidence>
<evidence type="ECO:0000259" key="3">
    <source>
        <dbReference type="PROSITE" id="PS50930"/>
    </source>
</evidence>
<proteinExistence type="predicted"/>
<reference evidence="4 5" key="1">
    <citation type="submission" date="2019-03" db="EMBL/GenBank/DDBJ databases">
        <title>Genomic Encyclopedia of Type Strains, Phase IV (KMG-IV): sequencing the most valuable type-strain genomes for metagenomic binning, comparative biology and taxonomic classification.</title>
        <authorList>
            <person name="Goeker M."/>
        </authorList>
    </citation>
    <scope>NUCLEOTIDE SEQUENCE [LARGE SCALE GENOMIC DNA]</scope>
    <source>
        <strain evidence="4 5">DSM 19377</strain>
    </source>
</reference>
<dbReference type="InterPro" id="IPR007492">
    <property type="entry name" value="LytTR_DNA-bd_dom"/>
</dbReference>
<dbReference type="GO" id="GO:0000156">
    <property type="term" value="F:phosphorelay response regulator activity"/>
    <property type="evidence" value="ECO:0007669"/>
    <property type="project" value="InterPro"/>
</dbReference>
<feature type="domain" description="HTH LytTR-type" evidence="3">
    <location>
        <begin position="139"/>
        <end position="242"/>
    </location>
</feature>
<dbReference type="Pfam" id="PF00072">
    <property type="entry name" value="Response_reg"/>
    <property type="match status" value="1"/>
</dbReference>
<keyword evidence="5" id="KW-1185">Reference proteome</keyword>
<dbReference type="AlphaFoldDB" id="A0A4R2NJC9"/>
<keyword evidence="1" id="KW-0597">Phosphoprotein</keyword>
<gene>
    <name evidence="4" type="ORF">EV207_14113</name>
</gene>
<dbReference type="Gene3D" id="2.20.25.10">
    <property type="match status" value="1"/>
</dbReference>
<dbReference type="EMBL" id="SLXK01000041">
    <property type="protein sequence ID" value="TCP21659.1"/>
    <property type="molecule type" value="Genomic_DNA"/>
</dbReference>
<evidence type="ECO:0000313" key="4">
    <source>
        <dbReference type="EMBL" id="TCP21659.1"/>
    </source>
</evidence>
<evidence type="ECO:0000256" key="1">
    <source>
        <dbReference type="PROSITE-ProRule" id="PRU00169"/>
    </source>
</evidence>